<dbReference type="InterPro" id="IPR011205">
    <property type="entry name" value="UCP015417_vWA"/>
</dbReference>
<dbReference type="InterPro" id="IPR058580">
    <property type="entry name" value="DUF2828"/>
</dbReference>
<dbReference type="EMBL" id="JAHRHJ020000007">
    <property type="protein sequence ID" value="KAH9309624.1"/>
    <property type="molecule type" value="Genomic_DNA"/>
</dbReference>
<evidence type="ECO:0000313" key="4">
    <source>
        <dbReference type="Proteomes" id="UP000824469"/>
    </source>
</evidence>
<evidence type="ECO:0000259" key="2">
    <source>
        <dbReference type="Pfam" id="PF25043"/>
    </source>
</evidence>
<dbReference type="Pfam" id="PF25043">
    <property type="entry name" value="DUF7788"/>
    <property type="match status" value="1"/>
</dbReference>
<evidence type="ECO:0000259" key="1">
    <source>
        <dbReference type="Pfam" id="PF11443"/>
    </source>
</evidence>
<accession>A0AA38FSN1</accession>
<keyword evidence="4" id="KW-1185">Reference proteome</keyword>
<protein>
    <submittedName>
        <fullName evidence="3">Uncharacterized protein</fullName>
    </submittedName>
</protein>
<dbReference type="Pfam" id="PF11443">
    <property type="entry name" value="DUF2828"/>
    <property type="match status" value="1"/>
</dbReference>
<dbReference type="AlphaFoldDB" id="A0AA38FSN1"/>
<dbReference type="InterPro" id="IPR056690">
    <property type="entry name" value="DUF7788"/>
</dbReference>
<organism evidence="3 4">
    <name type="scientific">Taxus chinensis</name>
    <name type="common">Chinese yew</name>
    <name type="synonym">Taxus wallichiana var. chinensis</name>
    <dbReference type="NCBI Taxonomy" id="29808"/>
    <lineage>
        <taxon>Eukaryota</taxon>
        <taxon>Viridiplantae</taxon>
        <taxon>Streptophyta</taxon>
        <taxon>Embryophyta</taxon>
        <taxon>Tracheophyta</taxon>
        <taxon>Spermatophyta</taxon>
        <taxon>Pinopsida</taxon>
        <taxon>Pinidae</taxon>
        <taxon>Conifers II</taxon>
        <taxon>Cupressales</taxon>
        <taxon>Taxaceae</taxon>
        <taxon>Taxus</taxon>
    </lineage>
</organism>
<feature type="domain" description="DUF2828" evidence="1">
    <location>
        <begin position="36"/>
        <end position="77"/>
    </location>
</feature>
<evidence type="ECO:0000313" key="3">
    <source>
        <dbReference type="EMBL" id="KAH9309624.1"/>
    </source>
</evidence>
<dbReference type="PANTHER" id="PTHR31373">
    <property type="entry name" value="OS06G0652100 PROTEIN"/>
    <property type="match status" value="1"/>
</dbReference>
<comment type="caution">
    <text evidence="3">The sequence shown here is derived from an EMBL/GenBank/DDBJ whole genome shotgun (WGS) entry which is preliminary data.</text>
</comment>
<gene>
    <name evidence="3" type="ORF">KI387_037535</name>
</gene>
<dbReference type="Proteomes" id="UP000824469">
    <property type="component" value="Unassembled WGS sequence"/>
</dbReference>
<proteinExistence type="predicted"/>
<dbReference type="PANTHER" id="PTHR31373:SF27">
    <property type="entry name" value="TROVE DOMAIN-CONTAINING PROTEIN"/>
    <property type="match status" value="1"/>
</dbReference>
<feature type="domain" description="DUF7788" evidence="2">
    <location>
        <begin position="82"/>
        <end position="131"/>
    </location>
</feature>
<sequence>MMSICNRAAGKRKEISVRKDLPRRRCLSQYPLFTTEKKIAAGALLPHEIIEQALKSEGEDNVAEIQWQQMVKNMTKDEKFSDSLAVCDVSRNMTGTSMKVCIALGLLVSNMSEEPWRGHIITFSEKPQLHLV</sequence>
<name>A0AA38FSN1_TAXCH</name>
<reference evidence="3 4" key="1">
    <citation type="journal article" date="2021" name="Nat. Plants">
        <title>The Taxus genome provides insights into paclitaxel biosynthesis.</title>
        <authorList>
            <person name="Xiong X."/>
            <person name="Gou J."/>
            <person name="Liao Q."/>
            <person name="Li Y."/>
            <person name="Zhou Q."/>
            <person name="Bi G."/>
            <person name="Li C."/>
            <person name="Du R."/>
            <person name="Wang X."/>
            <person name="Sun T."/>
            <person name="Guo L."/>
            <person name="Liang H."/>
            <person name="Lu P."/>
            <person name="Wu Y."/>
            <person name="Zhang Z."/>
            <person name="Ro D.K."/>
            <person name="Shang Y."/>
            <person name="Huang S."/>
            <person name="Yan J."/>
        </authorList>
    </citation>
    <scope>NUCLEOTIDE SEQUENCE [LARGE SCALE GENOMIC DNA]</scope>
    <source>
        <strain evidence="3">Ta-2019</strain>
    </source>
</reference>